<comment type="caution">
    <text evidence="1">The sequence shown here is derived from an EMBL/GenBank/DDBJ whole genome shotgun (WGS) entry which is preliminary data.</text>
</comment>
<evidence type="ECO:0000313" key="1">
    <source>
        <dbReference type="EMBL" id="PHV71104.1"/>
    </source>
</evidence>
<sequence length="367" mass="41233">MFKKITLIFFIFLLLGTMLLYPQLCIEAASSGLLLWFNKVLPSLLPFIILVNLLMGSDVLGKLQFTMNKWTQRLWHLPGGSLLAFILGLIAGYPMGAKVTKELYQQNYLSLSEAQKVLCFANNCGPLFIVGTVGTLLLQNTHLGYFLLFIHFLSAFLISICLRRFPARASSFKRNHHDTQSSSSFSNLFNEAVKNGMDTIVYVGAYIIFFSVLVSLFITVLPAFISPYHLQLSSSQLLFLSGLLELSNGVSGLCQSALPPATSLPLIAFILGFGGICILFQTSYILEKVPFSLVPYFFYKLAQGFISFLLTKCLYPLWQWQVEKTPFYLPVYWLGALLLFIIFLAGNTQRLVSKPILFATKNIHLKH</sequence>
<dbReference type="Proteomes" id="UP000224460">
    <property type="component" value="Unassembled WGS sequence"/>
</dbReference>
<organism evidence="1 2">
    <name type="scientific">Sporanaerobium hydrogeniformans</name>
    <dbReference type="NCBI Taxonomy" id="3072179"/>
    <lineage>
        <taxon>Bacteria</taxon>
        <taxon>Bacillati</taxon>
        <taxon>Bacillota</taxon>
        <taxon>Clostridia</taxon>
        <taxon>Lachnospirales</taxon>
        <taxon>Lachnospiraceae</taxon>
        <taxon>Sporanaerobium</taxon>
    </lineage>
</organism>
<accession>A0AC61DCR7</accession>
<dbReference type="EMBL" id="PEDL01000005">
    <property type="protein sequence ID" value="PHV71104.1"/>
    <property type="molecule type" value="Genomic_DNA"/>
</dbReference>
<name>A0AC61DCR7_9FIRM</name>
<protein>
    <submittedName>
        <fullName evidence="1">Uncharacterized protein</fullName>
    </submittedName>
</protein>
<evidence type="ECO:0000313" key="2">
    <source>
        <dbReference type="Proteomes" id="UP000224460"/>
    </source>
</evidence>
<proteinExistence type="predicted"/>
<keyword evidence="2" id="KW-1185">Reference proteome</keyword>
<gene>
    <name evidence="1" type="ORF">CS063_07170</name>
</gene>
<reference evidence="1" key="1">
    <citation type="submission" date="2017-10" db="EMBL/GenBank/DDBJ databases">
        <title>Genome sequence of cellulolytic Lachnospiraceae bacterium XHS1971 isolated from hotspring sediment.</title>
        <authorList>
            <person name="Vasudevan G."/>
            <person name="Joshi A.J."/>
            <person name="Hivarkar S."/>
            <person name="Lanjekar V.B."/>
            <person name="Dhakephalkar P.K."/>
            <person name="Dagar S."/>
        </authorList>
    </citation>
    <scope>NUCLEOTIDE SEQUENCE</scope>
    <source>
        <strain evidence="1">XHS1971</strain>
    </source>
</reference>